<keyword evidence="1" id="KW-0067">ATP-binding</keyword>
<dbReference type="RefSeq" id="WP_052020322.1">
    <property type="nucleotide sequence ID" value="NZ_BAVZ01000010.1"/>
</dbReference>
<dbReference type="InterPro" id="IPR011761">
    <property type="entry name" value="ATP-grasp"/>
</dbReference>
<name>W7YL11_9BACL</name>
<dbReference type="OrthoDB" id="20966at2"/>
<dbReference type="Pfam" id="PF02655">
    <property type="entry name" value="ATP-grasp_3"/>
    <property type="match status" value="1"/>
</dbReference>
<dbReference type="InterPro" id="IPR003806">
    <property type="entry name" value="ATP-grasp_PylC-type"/>
</dbReference>
<dbReference type="AlphaFoldDB" id="W7YL11"/>
<dbReference type="PROSITE" id="PS50975">
    <property type="entry name" value="ATP_GRASP"/>
    <property type="match status" value="1"/>
</dbReference>
<comment type="caution">
    <text evidence="3">The sequence shown here is derived from an EMBL/GenBank/DDBJ whole genome shotgun (WGS) entry which is preliminary data.</text>
</comment>
<dbReference type="EMBL" id="BAVZ01000010">
    <property type="protein sequence ID" value="GAF09192.1"/>
    <property type="molecule type" value="Genomic_DNA"/>
</dbReference>
<proteinExistence type="predicted"/>
<dbReference type="eggNOG" id="COG0439">
    <property type="taxonomic scope" value="Bacteria"/>
</dbReference>
<keyword evidence="4" id="KW-1185">Reference proteome</keyword>
<evidence type="ECO:0000313" key="3">
    <source>
        <dbReference type="EMBL" id="GAF09192.1"/>
    </source>
</evidence>
<dbReference type="STRING" id="1236976.JCM16418_3312"/>
<sequence>MNDYRIHLEPFRMARPPFVLWLANINEDQSWNETALFPSFVKSQRSTLIEQQEQQLLWIAEPQDVVWLLHPLDPQYLEYVKSHRDQLPHICVTTDTGEVADFVERVSTEPPTFMPFMLTSAFVTLAEQYGWHLIHSNVNVVKQVNSKYVTRRLAEEHGFAITKGKFCYNPQELIEAYNQMRAEGFTKTVLKQAYGSSGKGLTIIESEDKFRQVSSYIRKRFDRFELLLEAWHPTKHSLNAQLWMDQNSVNLLAVTEQRINDYGVYIGTNYTPHYDVAIMDEYRAEMLRLGAVLRQCGYAGIAGVDSILDEQDHLYPVIEINGRFTQVTYLLPFIESLLPSYTYIESRYIQMETSDTHTFEDIQSRFKIELQPDADNLFTIYTFAFDHQPHMNVYRIFILFYGNEAAKLSDMLDKFGRITMLQGGVCS</sequence>
<dbReference type="GO" id="GO:0005524">
    <property type="term" value="F:ATP binding"/>
    <property type="evidence" value="ECO:0007669"/>
    <property type="project" value="UniProtKB-UniRule"/>
</dbReference>
<reference evidence="3 4" key="1">
    <citation type="journal article" date="2014" name="Genome Announc.">
        <title>Draft Genome Sequence of Paenibacillus pini JCM 16418T, Isolated from the Rhizosphere of Pine Tree.</title>
        <authorList>
            <person name="Yuki M."/>
            <person name="Oshima K."/>
            <person name="Suda W."/>
            <person name="Oshida Y."/>
            <person name="Kitamura K."/>
            <person name="Iida Y."/>
            <person name="Hattori M."/>
            <person name="Ohkuma M."/>
        </authorList>
    </citation>
    <scope>NUCLEOTIDE SEQUENCE [LARGE SCALE GENOMIC DNA]</scope>
    <source>
        <strain evidence="3 4">JCM 16418</strain>
    </source>
</reference>
<dbReference type="SUPFAM" id="SSF56059">
    <property type="entry name" value="Glutathione synthetase ATP-binding domain-like"/>
    <property type="match status" value="1"/>
</dbReference>
<dbReference type="GO" id="GO:0046872">
    <property type="term" value="F:metal ion binding"/>
    <property type="evidence" value="ECO:0007669"/>
    <property type="project" value="InterPro"/>
</dbReference>
<dbReference type="Gene3D" id="3.30.470.20">
    <property type="entry name" value="ATP-grasp fold, B domain"/>
    <property type="match status" value="1"/>
</dbReference>
<evidence type="ECO:0000256" key="1">
    <source>
        <dbReference type="PROSITE-ProRule" id="PRU00409"/>
    </source>
</evidence>
<feature type="domain" description="ATP-grasp" evidence="2">
    <location>
        <begin position="151"/>
        <end position="350"/>
    </location>
</feature>
<organism evidence="3 4">
    <name type="scientific">Paenibacillus pini JCM 16418</name>
    <dbReference type="NCBI Taxonomy" id="1236976"/>
    <lineage>
        <taxon>Bacteria</taxon>
        <taxon>Bacillati</taxon>
        <taxon>Bacillota</taxon>
        <taxon>Bacilli</taxon>
        <taxon>Bacillales</taxon>
        <taxon>Paenibacillaceae</taxon>
        <taxon>Paenibacillus</taxon>
    </lineage>
</organism>
<evidence type="ECO:0000313" key="4">
    <source>
        <dbReference type="Proteomes" id="UP000019364"/>
    </source>
</evidence>
<evidence type="ECO:0000259" key="2">
    <source>
        <dbReference type="PROSITE" id="PS50975"/>
    </source>
</evidence>
<keyword evidence="1" id="KW-0547">Nucleotide-binding</keyword>
<protein>
    <recommendedName>
        <fullName evidence="2">ATP-grasp domain-containing protein</fullName>
    </recommendedName>
</protein>
<dbReference type="Proteomes" id="UP000019364">
    <property type="component" value="Unassembled WGS sequence"/>
</dbReference>
<gene>
    <name evidence="3" type="ORF">JCM16418_3312</name>
</gene>
<accession>W7YL11</accession>